<dbReference type="InterPro" id="IPR002347">
    <property type="entry name" value="SDR_fam"/>
</dbReference>
<dbReference type="AlphaFoldDB" id="A0A2G9UQL5"/>
<dbReference type="EMBL" id="KZ345641">
    <property type="protein sequence ID" value="PIO72579.1"/>
    <property type="molecule type" value="Genomic_DNA"/>
</dbReference>
<dbReference type="PRINTS" id="PR01397">
    <property type="entry name" value="DHBDHDRGNASE"/>
</dbReference>
<dbReference type="InterPro" id="IPR036291">
    <property type="entry name" value="NAD(P)-bd_dom_sf"/>
</dbReference>
<dbReference type="Pfam" id="PF13561">
    <property type="entry name" value="adh_short_C2"/>
    <property type="match status" value="1"/>
</dbReference>
<gene>
    <name evidence="2" type="ORF">TELCIR_05482</name>
</gene>
<comment type="similarity">
    <text evidence="1">Belongs to the short-chain dehydrogenases/reductases (SDR) family.</text>
</comment>
<reference evidence="2 3" key="1">
    <citation type="submission" date="2015-09" db="EMBL/GenBank/DDBJ databases">
        <title>Draft genome of the parasitic nematode Teladorsagia circumcincta isolate WARC Sus (inbred).</title>
        <authorList>
            <person name="Mitreva M."/>
        </authorList>
    </citation>
    <scope>NUCLEOTIDE SEQUENCE [LARGE SCALE GENOMIC DNA]</scope>
    <source>
        <strain evidence="2 3">S</strain>
    </source>
</reference>
<evidence type="ECO:0000313" key="3">
    <source>
        <dbReference type="Proteomes" id="UP000230423"/>
    </source>
</evidence>
<dbReference type="Gene3D" id="3.40.50.720">
    <property type="entry name" value="NAD(P)-binding Rossmann-like Domain"/>
    <property type="match status" value="2"/>
</dbReference>
<dbReference type="Proteomes" id="UP000230423">
    <property type="component" value="Unassembled WGS sequence"/>
</dbReference>
<dbReference type="CDD" id="cd05233">
    <property type="entry name" value="SDR_c"/>
    <property type="match status" value="1"/>
</dbReference>
<keyword evidence="3" id="KW-1185">Reference proteome</keyword>
<proteinExistence type="inferred from homology"/>
<dbReference type="InterPro" id="IPR003560">
    <property type="entry name" value="DHB_DH"/>
</dbReference>
<evidence type="ECO:0000256" key="1">
    <source>
        <dbReference type="ARBA" id="ARBA00006484"/>
    </source>
</evidence>
<organism evidence="2 3">
    <name type="scientific">Teladorsagia circumcincta</name>
    <name type="common">Brown stomach worm</name>
    <name type="synonym">Ostertagia circumcincta</name>
    <dbReference type="NCBI Taxonomy" id="45464"/>
    <lineage>
        <taxon>Eukaryota</taxon>
        <taxon>Metazoa</taxon>
        <taxon>Ecdysozoa</taxon>
        <taxon>Nematoda</taxon>
        <taxon>Chromadorea</taxon>
        <taxon>Rhabditida</taxon>
        <taxon>Rhabditina</taxon>
        <taxon>Rhabditomorpha</taxon>
        <taxon>Strongyloidea</taxon>
        <taxon>Trichostrongylidae</taxon>
        <taxon>Teladorsagia</taxon>
    </lineage>
</organism>
<dbReference type="SUPFAM" id="SSF51735">
    <property type="entry name" value="NAD(P)-binding Rossmann-fold domains"/>
    <property type="match status" value="1"/>
</dbReference>
<sequence length="162" mass="17942">CILVLNLNKHEVQVGGNVLGFSFNIEDKTHRSELLTRVVQELGGLDSLVIVPPDNDVRGDIIDTDIKQFDKLFNDRLTIPFRLTQAALPLLEKSEVENDGTGAFWDSHKSDEALQQLQSMIPLGRLGRPSDAASLVQFLLSPRARYITGENCVLNGGVSFRL</sequence>
<dbReference type="GO" id="GO:0008667">
    <property type="term" value="F:2,3-dihydro-2,3-dihydroxybenzoate dehydrogenase activity"/>
    <property type="evidence" value="ECO:0007669"/>
    <property type="project" value="InterPro"/>
</dbReference>
<protein>
    <recommendedName>
        <fullName evidence="4">Oxidoreductase, short chain dehydrogenase/reductase family protein</fullName>
    </recommendedName>
</protein>
<dbReference type="PANTHER" id="PTHR43943:SF2">
    <property type="entry name" value="DEHYDROGENASE_REDUCTASE 4"/>
    <property type="match status" value="1"/>
</dbReference>
<feature type="non-terminal residue" evidence="2">
    <location>
        <position position="1"/>
    </location>
</feature>
<dbReference type="PANTHER" id="PTHR43943">
    <property type="entry name" value="DEHYDROGENASE/REDUCTASE (SDR FAMILY) MEMBER 4"/>
    <property type="match status" value="1"/>
</dbReference>
<name>A0A2G9UQL5_TELCI</name>
<dbReference type="OrthoDB" id="1669814at2759"/>
<evidence type="ECO:0008006" key="4">
    <source>
        <dbReference type="Google" id="ProtNLM"/>
    </source>
</evidence>
<evidence type="ECO:0000313" key="2">
    <source>
        <dbReference type="EMBL" id="PIO72579.1"/>
    </source>
</evidence>
<dbReference type="GO" id="GO:0019290">
    <property type="term" value="P:siderophore biosynthetic process"/>
    <property type="evidence" value="ECO:0007669"/>
    <property type="project" value="InterPro"/>
</dbReference>
<accession>A0A2G9UQL5</accession>